<dbReference type="Proteomes" id="UP000054477">
    <property type="component" value="Unassembled WGS sequence"/>
</dbReference>
<dbReference type="EMBL" id="KN839183">
    <property type="protein sequence ID" value="KIJ90457.1"/>
    <property type="molecule type" value="Genomic_DNA"/>
</dbReference>
<dbReference type="HOGENOM" id="CLU_2948109_0_0_1"/>
<name>A0A0C9X1M5_9AGAR</name>
<accession>A0A0C9X1M5</accession>
<feature type="non-terminal residue" evidence="1">
    <location>
        <position position="60"/>
    </location>
</feature>
<keyword evidence="2" id="KW-1185">Reference proteome</keyword>
<reference evidence="2" key="2">
    <citation type="submission" date="2015-01" db="EMBL/GenBank/DDBJ databases">
        <title>Evolutionary Origins and Diversification of the Mycorrhizal Mutualists.</title>
        <authorList>
            <consortium name="DOE Joint Genome Institute"/>
            <consortium name="Mycorrhizal Genomics Consortium"/>
            <person name="Kohler A."/>
            <person name="Kuo A."/>
            <person name="Nagy L.G."/>
            <person name="Floudas D."/>
            <person name="Copeland A."/>
            <person name="Barry K.W."/>
            <person name="Cichocki N."/>
            <person name="Veneault-Fourrey C."/>
            <person name="LaButti K."/>
            <person name="Lindquist E.A."/>
            <person name="Lipzen A."/>
            <person name="Lundell T."/>
            <person name="Morin E."/>
            <person name="Murat C."/>
            <person name="Riley R."/>
            <person name="Ohm R."/>
            <person name="Sun H."/>
            <person name="Tunlid A."/>
            <person name="Henrissat B."/>
            <person name="Grigoriev I.V."/>
            <person name="Hibbett D.S."/>
            <person name="Martin F."/>
        </authorList>
    </citation>
    <scope>NUCLEOTIDE SEQUENCE [LARGE SCALE GENOMIC DNA]</scope>
    <source>
        <strain evidence="2">LaAM-08-1</strain>
    </source>
</reference>
<proteinExistence type="predicted"/>
<evidence type="ECO:0000313" key="1">
    <source>
        <dbReference type="EMBL" id="KIJ90457.1"/>
    </source>
</evidence>
<evidence type="ECO:0000313" key="2">
    <source>
        <dbReference type="Proteomes" id="UP000054477"/>
    </source>
</evidence>
<dbReference type="OrthoDB" id="3268967at2759"/>
<dbReference type="AlphaFoldDB" id="A0A0C9X1M5"/>
<sequence length="60" mass="6885">LETDVSEVQDNLLHVKISWSVEANKHRSLTFPFTIGSRVCLTTLHRRNEYKAKGEKCVAK</sequence>
<feature type="non-terminal residue" evidence="1">
    <location>
        <position position="1"/>
    </location>
</feature>
<protein>
    <submittedName>
        <fullName evidence="1">Uncharacterized protein</fullName>
    </submittedName>
</protein>
<gene>
    <name evidence="1" type="ORF">K443DRAFT_50003</name>
</gene>
<reference evidence="1 2" key="1">
    <citation type="submission" date="2014-04" db="EMBL/GenBank/DDBJ databases">
        <authorList>
            <consortium name="DOE Joint Genome Institute"/>
            <person name="Kuo A."/>
            <person name="Kohler A."/>
            <person name="Nagy L.G."/>
            <person name="Floudas D."/>
            <person name="Copeland A."/>
            <person name="Barry K.W."/>
            <person name="Cichocki N."/>
            <person name="Veneault-Fourrey C."/>
            <person name="LaButti K."/>
            <person name="Lindquist E.A."/>
            <person name="Lipzen A."/>
            <person name="Lundell T."/>
            <person name="Morin E."/>
            <person name="Murat C."/>
            <person name="Sun H."/>
            <person name="Tunlid A."/>
            <person name="Henrissat B."/>
            <person name="Grigoriev I.V."/>
            <person name="Hibbett D.S."/>
            <person name="Martin F."/>
            <person name="Nordberg H.P."/>
            <person name="Cantor M.N."/>
            <person name="Hua S.X."/>
        </authorList>
    </citation>
    <scope>NUCLEOTIDE SEQUENCE [LARGE SCALE GENOMIC DNA]</scope>
    <source>
        <strain evidence="1 2">LaAM-08-1</strain>
    </source>
</reference>
<organism evidence="1 2">
    <name type="scientific">Laccaria amethystina LaAM-08-1</name>
    <dbReference type="NCBI Taxonomy" id="1095629"/>
    <lineage>
        <taxon>Eukaryota</taxon>
        <taxon>Fungi</taxon>
        <taxon>Dikarya</taxon>
        <taxon>Basidiomycota</taxon>
        <taxon>Agaricomycotina</taxon>
        <taxon>Agaricomycetes</taxon>
        <taxon>Agaricomycetidae</taxon>
        <taxon>Agaricales</taxon>
        <taxon>Agaricineae</taxon>
        <taxon>Hydnangiaceae</taxon>
        <taxon>Laccaria</taxon>
    </lineage>
</organism>